<keyword evidence="2" id="KW-0378">Hydrolase</keyword>
<name>A0ABS9MST6_9BURK</name>
<dbReference type="PANTHER" id="PTHR41286">
    <property type="entry name" value="HNH NUCLEASE YAJD-RELATED"/>
    <property type="match status" value="1"/>
</dbReference>
<dbReference type="RefSeq" id="WP_237980047.1">
    <property type="nucleotide sequence ID" value="NZ_JAKNCT010000012.1"/>
</dbReference>
<evidence type="ECO:0000259" key="6">
    <source>
        <dbReference type="SMART" id="SM00507"/>
    </source>
</evidence>
<evidence type="ECO:0000256" key="4">
    <source>
        <dbReference type="ARBA" id="ARBA00040194"/>
    </source>
</evidence>
<evidence type="ECO:0000313" key="7">
    <source>
        <dbReference type="EMBL" id="MCG5031685.1"/>
    </source>
</evidence>
<sequence length="139" mass="16106">MPLLHICAYPGCHTPVPLGVRYCRRHEEKGEKRDARLKAARDRRRTERTGSSTERGYGYSWQKRRAAFLREHPLCEECRKRGRITPATDVDHIRPHKGDPELFWDWDNLQALCHECHSKKTAREDGGFGNGSRRGSGRP</sequence>
<dbReference type="InterPro" id="IPR002711">
    <property type="entry name" value="HNH"/>
</dbReference>
<feature type="region of interest" description="Disordered" evidence="5">
    <location>
        <begin position="32"/>
        <end position="56"/>
    </location>
</feature>
<dbReference type="EMBL" id="JAKNCT010000012">
    <property type="protein sequence ID" value="MCG5031685.1"/>
    <property type="molecule type" value="Genomic_DNA"/>
</dbReference>
<accession>A0ABS9MST6</accession>
<comment type="similarity">
    <text evidence="3">Belongs to the HNH nuclease family.</text>
</comment>
<keyword evidence="8" id="KW-1185">Reference proteome</keyword>
<dbReference type="CDD" id="cd00085">
    <property type="entry name" value="HNHc"/>
    <property type="match status" value="1"/>
</dbReference>
<dbReference type="Proteomes" id="UP001297600">
    <property type="component" value="Unassembled WGS sequence"/>
</dbReference>
<protein>
    <recommendedName>
        <fullName evidence="4">Putative HNH nuclease YajD</fullName>
    </recommendedName>
</protein>
<dbReference type="PANTHER" id="PTHR41286:SF1">
    <property type="entry name" value="HNH NUCLEASE YAJD-RELATED"/>
    <property type="match status" value="1"/>
</dbReference>
<dbReference type="InterPro" id="IPR003615">
    <property type="entry name" value="HNH_nuc"/>
</dbReference>
<comment type="caution">
    <text evidence="7">The sequence shown here is derived from an EMBL/GenBank/DDBJ whole genome shotgun (WGS) entry which is preliminary data.</text>
</comment>
<evidence type="ECO:0000256" key="5">
    <source>
        <dbReference type="SAM" id="MobiDB-lite"/>
    </source>
</evidence>
<gene>
    <name evidence="7" type="ORF">MAF45_09565</name>
</gene>
<feature type="region of interest" description="Disordered" evidence="5">
    <location>
        <begin position="120"/>
        <end position="139"/>
    </location>
</feature>
<evidence type="ECO:0000256" key="1">
    <source>
        <dbReference type="ARBA" id="ARBA00022722"/>
    </source>
</evidence>
<feature type="domain" description="HNH nuclease" evidence="6">
    <location>
        <begin position="62"/>
        <end position="118"/>
    </location>
</feature>
<reference evidence="7 8" key="1">
    <citation type="submission" date="2022-02" db="EMBL/GenBank/DDBJ databases">
        <title>Mesosutterella porci, a novel member of the family Sutterellaceae from pig feces.</title>
        <authorList>
            <person name="Wylensek D."/>
            <person name="Clavel T."/>
        </authorList>
    </citation>
    <scope>NUCLEOTIDE SEQUENCE [LARGE SCALE GENOMIC DNA]</scope>
    <source>
        <strain evidence="8">oilRF-744-wt-GAM-9</strain>
    </source>
</reference>
<proteinExistence type="inferred from homology"/>
<dbReference type="SMART" id="SM00507">
    <property type="entry name" value="HNHc"/>
    <property type="match status" value="1"/>
</dbReference>
<dbReference type="Pfam" id="PF01844">
    <property type="entry name" value="HNH"/>
    <property type="match status" value="1"/>
</dbReference>
<dbReference type="Gene3D" id="1.10.30.50">
    <property type="match status" value="1"/>
</dbReference>
<evidence type="ECO:0000313" key="8">
    <source>
        <dbReference type="Proteomes" id="UP001297600"/>
    </source>
</evidence>
<dbReference type="GO" id="GO:0004519">
    <property type="term" value="F:endonuclease activity"/>
    <property type="evidence" value="ECO:0007669"/>
    <property type="project" value="UniProtKB-KW"/>
</dbReference>
<evidence type="ECO:0000256" key="2">
    <source>
        <dbReference type="ARBA" id="ARBA00022801"/>
    </source>
</evidence>
<keyword evidence="7" id="KW-0255">Endonuclease</keyword>
<organism evidence="7 8">
    <name type="scientific">Mesosutterella porci</name>
    <dbReference type="NCBI Taxonomy" id="2915351"/>
    <lineage>
        <taxon>Bacteria</taxon>
        <taxon>Pseudomonadati</taxon>
        <taxon>Pseudomonadota</taxon>
        <taxon>Betaproteobacteria</taxon>
        <taxon>Burkholderiales</taxon>
        <taxon>Sutterellaceae</taxon>
        <taxon>Mesosutterella</taxon>
    </lineage>
</organism>
<evidence type="ECO:0000256" key="3">
    <source>
        <dbReference type="ARBA" id="ARBA00038412"/>
    </source>
</evidence>
<feature type="compositionally biased region" description="Gly residues" evidence="5">
    <location>
        <begin position="127"/>
        <end position="139"/>
    </location>
</feature>
<keyword evidence="1" id="KW-0540">Nuclease</keyword>
<feature type="compositionally biased region" description="Basic and acidic residues" evidence="5">
    <location>
        <begin position="32"/>
        <end position="48"/>
    </location>
</feature>